<reference evidence="4" key="1">
    <citation type="journal article" date="2019" name="Int. J. Syst. Evol. Microbiol.">
        <title>The Global Catalogue of Microorganisms (GCM) 10K type strain sequencing project: providing services to taxonomists for standard genome sequencing and annotation.</title>
        <authorList>
            <consortium name="The Broad Institute Genomics Platform"/>
            <consortium name="The Broad Institute Genome Sequencing Center for Infectious Disease"/>
            <person name="Wu L."/>
            <person name="Ma J."/>
        </authorList>
    </citation>
    <scope>NUCLEOTIDE SEQUENCE [LARGE SCALE GENOMIC DNA]</scope>
    <source>
        <strain evidence="4">JCM 17593</strain>
    </source>
</reference>
<feature type="region of interest" description="Disordered" evidence="1">
    <location>
        <begin position="829"/>
        <end position="852"/>
    </location>
</feature>
<accession>A0ABP8AQE0</accession>
<feature type="transmembrane region" description="Helical" evidence="2">
    <location>
        <begin position="383"/>
        <end position="405"/>
    </location>
</feature>
<keyword evidence="2" id="KW-0472">Membrane</keyword>
<dbReference type="Proteomes" id="UP001500213">
    <property type="component" value="Unassembled WGS sequence"/>
</dbReference>
<feature type="transmembrane region" description="Helical" evidence="2">
    <location>
        <begin position="457"/>
        <end position="476"/>
    </location>
</feature>
<organism evidence="3 4">
    <name type="scientific">Gryllotalpicola kribbensis</name>
    <dbReference type="NCBI Taxonomy" id="993084"/>
    <lineage>
        <taxon>Bacteria</taxon>
        <taxon>Bacillati</taxon>
        <taxon>Actinomycetota</taxon>
        <taxon>Actinomycetes</taxon>
        <taxon>Micrococcales</taxon>
        <taxon>Microbacteriaceae</taxon>
        <taxon>Gryllotalpicola</taxon>
    </lineage>
</organism>
<keyword evidence="2" id="KW-1133">Transmembrane helix</keyword>
<feature type="transmembrane region" description="Helical" evidence="2">
    <location>
        <begin position="286"/>
        <end position="310"/>
    </location>
</feature>
<gene>
    <name evidence="3" type="ORF">GCM10022288_12390</name>
</gene>
<feature type="transmembrane region" description="Helical" evidence="2">
    <location>
        <begin position="322"/>
        <end position="344"/>
    </location>
</feature>
<evidence type="ECO:0000313" key="4">
    <source>
        <dbReference type="Proteomes" id="UP001500213"/>
    </source>
</evidence>
<feature type="transmembrane region" description="Helical" evidence="2">
    <location>
        <begin position="522"/>
        <end position="544"/>
    </location>
</feature>
<keyword evidence="4" id="KW-1185">Reference proteome</keyword>
<feature type="transmembrane region" description="Helical" evidence="2">
    <location>
        <begin position="241"/>
        <end position="266"/>
    </location>
</feature>
<sequence length="852" mass="87517">MSEDPTPETPEPPRDTPVPEAKASGEAPTAAEPQAPGAQAPTAQETLAAQGAESLAALQARGAQFAARTPAFITRRYVIGAAIHTGVAAIGAVVVTLVTLGLLIFALAQAASGSGTTDASGDSDFGFGKAFRLAFGWLLSLAFGGNVHISSGIDLFGSSARLGATLHGAPVLLTAGVLALTIWSGIRIEKRVATPTWVGRLATSAATGLVAAAIISILAASFGHGSTGASGNDFFSADAHLAAGGPGVFFTGWLLIGLAAFLGRQFGAWGGLRLVTANAPAVVRDLTVWGTALGTVFGVLALAAGVILGIRADALVGTLLTIPLWLGQATVYAITLGHFGSLAISTGGLGDALSSFTDDSDLPTLDQHFNVFNVGGLVPGGGLVWILFGFAVLVTLWSGLRIGVLRAARPTSLPQRGLFVGIATLSALLIPVLVTNLRLSVSGAAEILKSIGASLHGGFGAAAWVFLVFAVVAVLIDLIATYVTPLVAVTFPPLINVASVGITDAQGTPAPLSPAAKKATIWAGSIVGGLAVLAGLFFGAVAVLNHTVFTPEKPVAQYAGLIASGDFTDAAKIASPGRDALNAKPEKTISNVVVTADRPSGDQALVKVAYRLDGRSYSQQVRVTKHDKGLFNSWKVATPLASGIELTSDASSSTSAKVGGSALELGDSGGAASMTVFPGIYKVVPDGGEYLTADAFTVAAGDEGGARQSIEWSFTPAVTETLQKLVDDSLDTACFGDDDDSTQFYCYLVSDTQRNDENASWWDTDWSNVKYPAIKLAADGSFTTTTPGTAKAAWKDTTYDDDFNEVETDKSANEDYFVYGDIRIDGSELTIQDQSATTDEDELPDASDDGDS</sequence>
<feature type="transmembrane region" description="Helical" evidence="2">
    <location>
        <begin position="417"/>
        <end position="437"/>
    </location>
</feature>
<evidence type="ECO:0000256" key="2">
    <source>
        <dbReference type="SAM" id="Phobius"/>
    </source>
</evidence>
<proteinExistence type="predicted"/>
<feature type="transmembrane region" description="Helical" evidence="2">
    <location>
        <begin position="162"/>
        <end position="186"/>
    </location>
</feature>
<name>A0ABP8AQE0_9MICO</name>
<protein>
    <submittedName>
        <fullName evidence="3">Uncharacterized protein</fullName>
    </submittedName>
</protein>
<feature type="transmembrane region" description="Helical" evidence="2">
    <location>
        <begin position="483"/>
        <end position="502"/>
    </location>
</feature>
<feature type="transmembrane region" description="Helical" evidence="2">
    <location>
        <begin position="130"/>
        <end position="150"/>
    </location>
</feature>
<evidence type="ECO:0000313" key="3">
    <source>
        <dbReference type="EMBL" id="GAA4187414.1"/>
    </source>
</evidence>
<comment type="caution">
    <text evidence="3">The sequence shown here is derived from an EMBL/GenBank/DDBJ whole genome shotgun (WGS) entry which is preliminary data.</text>
</comment>
<feature type="compositionally biased region" description="Acidic residues" evidence="1">
    <location>
        <begin position="838"/>
        <end position="852"/>
    </location>
</feature>
<feature type="region of interest" description="Disordered" evidence="1">
    <location>
        <begin position="1"/>
        <end position="44"/>
    </location>
</feature>
<feature type="compositionally biased region" description="Low complexity" evidence="1">
    <location>
        <begin position="25"/>
        <end position="44"/>
    </location>
</feature>
<feature type="transmembrane region" description="Helical" evidence="2">
    <location>
        <begin position="198"/>
        <end position="220"/>
    </location>
</feature>
<evidence type="ECO:0000256" key="1">
    <source>
        <dbReference type="SAM" id="MobiDB-lite"/>
    </source>
</evidence>
<feature type="transmembrane region" description="Helical" evidence="2">
    <location>
        <begin position="77"/>
        <end position="110"/>
    </location>
</feature>
<dbReference type="EMBL" id="BAABBX010000009">
    <property type="protein sequence ID" value="GAA4187414.1"/>
    <property type="molecule type" value="Genomic_DNA"/>
</dbReference>
<keyword evidence="2" id="KW-0812">Transmembrane</keyword>